<feature type="domain" description="HAMP" evidence="16">
    <location>
        <begin position="329"/>
        <end position="381"/>
    </location>
</feature>
<evidence type="ECO:0000256" key="8">
    <source>
        <dbReference type="ARBA" id="ARBA00022741"/>
    </source>
</evidence>
<dbReference type="InterPro" id="IPR003594">
    <property type="entry name" value="HATPase_dom"/>
</dbReference>
<organism evidence="17 18">
    <name type="scientific">Paenibacillus tritici</name>
    <dbReference type="NCBI Taxonomy" id="1873425"/>
    <lineage>
        <taxon>Bacteria</taxon>
        <taxon>Bacillati</taxon>
        <taxon>Bacillota</taxon>
        <taxon>Bacilli</taxon>
        <taxon>Bacillales</taxon>
        <taxon>Paenibacillaceae</taxon>
        <taxon>Paenibacillus</taxon>
    </lineage>
</organism>
<evidence type="ECO:0000259" key="15">
    <source>
        <dbReference type="PROSITE" id="PS50109"/>
    </source>
</evidence>
<dbReference type="SMART" id="SM00304">
    <property type="entry name" value="HAMP"/>
    <property type="match status" value="1"/>
</dbReference>
<evidence type="ECO:0000313" key="18">
    <source>
        <dbReference type="Proteomes" id="UP000711047"/>
    </source>
</evidence>
<keyword evidence="6" id="KW-0808">Transferase</keyword>
<evidence type="ECO:0000256" key="3">
    <source>
        <dbReference type="ARBA" id="ARBA00012438"/>
    </source>
</evidence>
<reference evidence="17 18" key="1">
    <citation type="submission" date="2020-05" db="EMBL/GenBank/DDBJ databases">
        <title>Paenibacillus glebae, sp. nov., Paenibacillus humi sp. nov., Paenibacillus pedi sp. nov., Paenibacillus terrestris sp. nov. and Paenibacillus terricola sp. nov., isolated from a forest top soil sample.</title>
        <authorList>
            <person name="Qi S."/>
            <person name="Carlier A."/>
            <person name="Cnockaert M."/>
            <person name="Vandamme P."/>
        </authorList>
    </citation>
    <scope>NUCLEOTIDE SEQUENCE [LARGE SCALE GENOMIC DNA]</scope>
    <source>
        <strain evidence="17 18">LMG 29502</strain>
    </source>
</reference>
<evidence type="ECO:0000256" key="4">
    <source>
        <dbReference type="ARBA" id="ARBA00022475"/>
    </source>
</evidence>
<comment type="subcellular location">
    <subcellularLocation>
        <location evidence="2">Cell membrane</location>
        <topology evidence="2">Multi-pass membrane protein</topology>
    </subcellularLocation>
</comment>
<evidence type="ECO:0000259" key="16">
    <source>
        <dbReference type="PROSITE" id="PS50885"/>
    </source>
</evidence>
<dbReference type="InterPro" id="IPR050640">
    <property type="entry name" value="Bact_2-comp_sensor_kinase"/>
</dbReference>
<keyword evidence="12" id="KW-0902">Two-component regulatory system</keyword>
<keyword evidence="7 14" id="KW-0812">Transmembrane</keyword>
<dbReference type="SMART" id="SM00387">
    <property type="entry name" value="HATPase_c"/>
    <property type="match status" value="1"/>
</dbReference>
<dbReference type="Pfam" id="PF00672">
    <property type="entry name" value="HAMP"/>
    <property type="match status" value="1"/>
</dbReference>
<dbReference type="InterPro" id="IPR003660">
    <property type="entry name" value="HAMP_dom"/>
</dbReference>
<comment type="catalytic activity">
    <reaction evidence="1">
        <text>ATP + protein L-histidine = ADP + protein N-phospho-L-histidine.</text>
        <dbReference type="EC" id="2.7.13.3"/>
    </reaction>
</comment>
<feature type="transmembrane region" description="Helical" evidence="14">
    <location>
        <begin position="304"/>
        <end position="327"/>
    </location>
</feature>
<evidence type="ECO:0000256" key="5">
    <source>
        <dbReference type="ARBA" id="ARBA00022553"/>
    </source>
</evidence>
<dbReference type="Pfam" id="PF02518">
    <property type="entry name" value="HATPase_c"/>
    <property type="match status" value="1"/>
</dbReference>
<evidence type="ECO:0000256" key="9">
    <source>
        <dbReference type="ARBA" id="ARBA00022777"/>
    </source>
</evidence>
<dbReference type="InterPro" id="IPR036890">
    <property type="entry name" value="HATPase_C_sf"/>
</dbReference>
<evidence type="ECO:0000256" key="6">
    <source>
        <dbReference type="ARBA" id="ARBA00022679"/>
    </source>
</evidence>
<sequence length="610" mass="68308">MLRGLIVRLRRSKMRTRLLLLFTMLTLLPLSVQAMVTYRHFSSTLNDKTKQYTVDIAGQVNANLDRLLKDLERLSLMPLYDEQVLSILAKYDGPMGSGTWALSDDYQKMKLYTSAQAYDRPEIRGIHLLSNSGTLFSNVEPLAVNTSWDGSRDEWFSALDQSDGEWIILPPHHPSYYAGSDPSFYISVARVIKEPRTLRRLGYMLIDVKQGAFGSAFSKLKIEQSTNLMIIDGAQRLLYEQKPDNGQSAYGGLMGSGLLKELHGGERKRLGGTDYLFVSHHSPYSGLSVIGLTPIGAILKESRALMVFALWLALFCLVTVLLLAYAVSYRITLPLVELKSNMSRVERGDFNKRVSPLGGDEFGQLGRGFNRMMDEINRLFHEVLVIGLREKEAELSALQSQINPHFIYNTLESINMMAVQRRNDEVSDMVSALGKLLRYTIDKAGRLVSLGEEMAFVDSYVRIQQIRYGGKLKVHNDIEEEVQHLRIPKLTIQPLVENAIYHGIAGREEGGTIWVSALRFDNELLITVRDDGNGLEEEELAALNREIEKDPSMDSLRRSDEESLGLRNIGQRIKLLYGEGGSLTVDGSPGQGLAVTITITIPESGGEEDV</sequence>
<keyword evidence="9 17" id="KW-0418">Kinase</keyword>
<evidence type="ECO:0000256" key="12">
    <source>
        <dbReference type="ARBA" id="ARBA00023012"/>
    </source>
</evidence>
<evidence type="ECO:0000313" key="17">
    <source>
        <dbReference type="EMBL" id="NQX48864.1"/>
    </source>
</evidence>
<evidence type="ECO:0000256" key="13">
    <source>
        <dbReference type="ARBA" id="ARBA00023136"/>
    </source>
</evidence>
<evidence type="ECO:0000256" key="2">
    <source>
        <dbReference type="ARBA" id="ARBA00004651"/>
    </source>
</evidence>
<feature type="domain" description="Histidine kinase" evidence="15">
    <location>
        <begin position="492"/>
        <end position="603"/>
    </location>
</feature>
<dbReference type="Proteomes" id="UP000711047">
    <property type="component" value="Unassembled WGS sequence"/>
</dbReference>
<dbReference type="PROSITE" id="PS50885">
    <property type="entry name" value="HAMP"/>
    <property type="match status" value="1"/>
</dbReference>
<evidence type="ECO:0000256" key="7">
    <source>
        <dbReference type="ARBA" id="ARBA00022692"/>
    </source>
</evidence>
<keyword evidence="10" id="KW-0067">ATP-binding</keyword>
<dbReference type="Pfam" id="PF06580">
    <property type="entry name" value="His_kinase"/>
    <property type="match status" value="1"/>
</dbReference>
<dbReference type="EC" id="2.7.13.3" evidence="3"/>
<evidence type="ECO:0000256" key="14">
    <source>
        <dbReference type="SAM" id="Phobius"/>
    </source>
</evidence>
<dbReference type="CDD" id="cd06225">
    <property type="entry name" value="HAMP"/>
    <property type="match status" value="1"/>
</dbReference>
<dbReference type="SUPFAM" id="SSF55874">
    <property type="entry name" value="ATPase domain of HSP90 chaperone/DNA topoisomerase II/histidine kinase"/>
    <property type="match status" value="1"/>
</dbReference>
<keyword evidence="8" id="KW-0547">Nucleotide-binding</keyword>
<dbReference type="PROSITE" id="PS50109">
    <property type="entry name" value="HIS_KIN"/>
    <property type="match status" value="1"/>
</dbReference>
<dbReference type="Gene3D" id="6.10.340.10">
    <property type="match status" value="1"/>
</dbReference>
<protein>
    <recommendedName>
        <fullName evidence="3">histidine kinase</fullName>
        <ecNumber evidence="3">2.7.13.3</ecNumber>
    </recommendedName>
</protein>
<comment type="caution">
    <text evidence="17">The sequence shown here is derived from an EMBL/GenBank/DDBJ whole genome shotgun (WGS) entry which is preliminary data.</text>
</comment>
<name>A0ABX2DVY3_9BACL</name>
<dbReference type="RefSeq" id="WP_173139432.1">
    <property type="nucleotide sequence ID" value="NZ_JABMKX010000019.1"/>
</dbReference>
<evidence type="ECO:0000256" key="1">
    <source>
        <dbReference type="ARBA" id="ARBA00000085"/>
    </source>
</evidence>
<keyword evidence="4" id="KW-1003">Cell membrane</keyword>
<keyword evidence="13 14" id="KW-0472">Membrane</keyword>
<dbReference type="InterPro" id="IPR033479">
    <property type="entry name" value="dCache_1"/>
</dbReference>
<dbReference type="EMBL" id="JABMKX010000019">
    <property type="protein sequence ID" value="NQX48864.1"/>
    <property type="molecule type" value="Genomic_DNA"/>
</dbReference>
<dbReference type="InterPro" id="IPR010559">
    <property type="entry name" value="Sig_transdc_His_kin_internal"/>
</dbReference>
<accession>A0ABX2DVY3</accession>
<dbReference type="GO" id="GO:0016301">
    <property type="term" value="F:kinase activity"/>
    <property type="evidence" value="ECO:0007669"/>
    <property type="project" value="UniProtKB-KW"/>
</dbReference>
<dbReference type="SUPFAM" id="SSF158472">
    <property type="entry name" value="HAMP domain-like"/>
    <property type="match status" value="1"/>
</dbReference>
<evidence type="ECO:0000256" key="11">
    <source>
        <dbReference type="ARBA" id="ARBA00022989"/>
    </source>
</evidence>
<dbReference type="Gene3D" id="3.30.565.10">
    <property type="entry name" value="Histidine kinase-like ATPase, C-terminal domain"/>
    <property type="match status" value="1"/>
</dbReference>
<dbReference type="Pfam" id="PF02743">
    <property type="entry name" value="dCache_1"/>
    <property type="match status" value="1"/>
</dbReference>
<dbReference type="PANTHER" id="PTHR34220">
    <property type="entry name" value="SENSOR HISTIDINE KINASE YPDA"/>
    <property type="match status" value="1"/>
</dbReference>
<proteinExistence type="predicted"/>
<keyword evidence="11 14" id="KW-1133">Transmembrane helix</keyword>
<gene>
    <name evidence="17" type="ORF">HQN87_26440</name>
</gene>
<dbReference type="InterPro" id="IPR005467">
    <property type="entry name" value="His_kinase_dom"/>
</dbReference>
<dbReference type="PANTHER" id="PTHR34220:SF7">
    <property type="entry name" value="SENSOR HISTIDINE KINASE YPDA"/>
    <property type="match status" value="1"/>
</dbReference>
<evidence type="ECO:0000256" key="10">
    <source>
        <dbReference type="ARBA" id="ARBA00022840"/>
    </source>
</evidence>
<keyword evidence="18" id="KW-1185">Reference proteome</keyword>
<keyword evidence="5" id="KW-0597">Phosphoprotein</keyword>